<feature type="chain" id="PRO_5035806261" evidence="1">
    <location>
        <begin position="26"/>
        <end position="100"/>
    </location>
</feature>
<proteinExistence type="predicted"/>
<feature type="signal peptide" evidence="1">
    <location>
        <begin position="1"/>
        <end position="25"/>
    </location>
</feature>
<keyword evidence="3" id="KW-1185">Reference proteome</keyword>
<organism evidence="2 3">
    <name type="scientific">Corymbia citriodora subsp. variegata</name>
    <dbReference type="NCBI Taxonomy" id="360336"/>
    <lineage>
        <taxon>Eukaryota</taxon>
        <taxon>Viridiplantae</taxon>
        <taxon>Streptophyta</taxon>
        <taxon>Embryophyta</taxon>
        <taxon>Tracheophyta</taxon>
        <taxon>Spermatophyta</taxon>
        <taxon>Magnoliopsida</taxon>
        <taxon>eudicotyledons</taxon>
        <taxon>Gunneridae</taxon>
        <taxon>Pentapetalae</taxon>
        <taxon>rosids</taxon>
        <taxon>malvids</taxon>
        <taxon>Myrtales</taxon>
        <taxon>Myrtaceae</taxon>
        <taxon>Myrtoideae</taxon>
        <taxon>Eucalypteae</taxon>
        <taxon>Corymbia</taxon>
    </lineage>
</organism>
<dbReference type="AlphaFoldDB" id="A0A8T0CZA5"/>
<accession>A0A8T0CZA5</accession>
<evidence type="ECO:0000313" key="2">
    <source>
        <dbReference type="EMBL" id="KAF7851415.1"/>
    </source>
</evidence>
<reference evidence="2" key="1">
    <citation type="submission" date="2020-05" db="EMBL/GenBank/DDBJ databases">
        <title>WGS assembly of Corymbia citriodora subspecies variegata.</title>
        <authorList>
            <person name="Barry K."/>
            <person name="Hundley H."/>
            <person name="Shu S."/>
            <person name="Jenkins J."/>
            <person name="Grimwood J."/>
            <person name="Baten A."/>
        </authorList>
    </citation>
    <scope>NUCLEOTIDE SEQUENCE</scope>
    <source>
        <strain evidence="2">CV2-018</strain>
    </source>
</reference>
<sequence>MSQPLPETNVCLSGLLWTFLRKMLSLLPSLSPVCYGSFTFEPPGILSLTVARLSCIFLSKAGIADKDPFPKMETVYYIHNFKGMIGGTLFRCYPGTMEGS</sequence>
<evidence type="ECO:0000313" key="3">
    <source>
        <dbReference type="Proteomes" id="UP000806378"/>
    </source>
</evidence>
<protein>
    <submittedName>
        <fullName evidence="2">Uncharacterized protein</fullName>
    </submittedName>
</protein>
<evidence type="ECO:0000256" key="1">
    <source>
        <dbReference type="SAM" id="SignalP"/>
    </source>
</evidence>
<name>A0A8T0CZA5_CORYI</name>
<dbReference type="Proteomes" id="UP000806378">
    <property type="component" value="Unassembled WGS sequence"/>
</dbReference>
<gene>
    <name evidence="2" type="ORF">BT93_L3958</name>
</gene>
<keyword evidence="1" id="KW-0732">Signal</keyword>
<comment type="caution">
    <text evidence="2">The sequence shown here is derived from an EMBL/GenBank/DDBJ whole genome shotgun (WGS) entry which is preliminary data.</text>
</comment>
<dbReference type="Gramene" id="rna-gnl|WGS:JABURB|Cocit.L3958.1">
    <property type="protein sequence ID" value="cds-KAF7851415.1"/>
    <property type="gene ID" value="gene-BT93_L3958"/>
</dbReference>
<dbReference type="OrthoDB" id="199922at2759"/>
<dbReference type="EMBL" id="MU089543">
    <property type="protein sequence ID" value="KAF7851415.1"/>
    <property type="molecule type" value="Genomic_DNA"/>
</dbReference>